<dbReference type="InterPro" id="IPR015943">
    <property type="entry name" value="WD40/YVTN_repeat-like_dom_sf"/>
</dbReference>
<dbReference type="Proteomes" id="UP000694391">
    <property type="component" value="Unplaced"/>
</dbReference>
<evidence type="ECO:0000256" key="4">
    <source>
        <dbReference type="ARBA" id="ARBA00022448"/>
    </source>
</evidence>
<evidence type="ECO:0000256" key="13">
    <source>
        <dbReference type="ARBA" id="ARBA00055775"/>
    </source>
</evidence>
<keyword evidence="4" id="KW-0813">Transport</keyword>
<dbReference type="FunFam" id="1.25.40.700:FF:000001">
    <property type="entry name" value="Nuclear pore complex protein"/>
    <property type="match status" value="1"/>
</dbReference>
<proteinExistence type="inferred from homology"/>
<comment type="subunit">
    <text evidence="14">Forms part of the Nup160 subcomplex in the nuclear pore which is composed of NUP160, NUP133, NUP107 and Nup96. This complex plays a role in RNA export and in tethering Nup98 and NUP153 to the nucleus.</text>
</comment>
<keyword evidence="11" id="KW-0539">Nucleus</keyword>
<keyword evidence="21" id="KW-1185">Reference proteome</keyword>
<comment type="similarity">
    <text evidence="3">Belongs to the nucleoporin Nup133 family.</text>
</comment>
<evidence type="ECO:0000256" key="11">
    <source>
        <dbReference type="ARBA" id="ARBA00023242"/>
    </source>
</evidence>
<evidence type="ECO:0000256" key="14">
    <source>
        <dbReference type="ARBA" id="ARBA00061981"/>
    </source>
</evidence>
<evidence type="ECO:0000256" key="9">
    <source>
        <dbReference type="ARBA" id="ARBA00023010"/>
    </source>
</evidence>
<name>A0A8C0LU72_CANLU</name>
<evidence type="ECO:0000256" key="5">
    <source>
        <dbReference type="ARBA" id="ARBA00022454"/>
    </source>
</evidence>
<dbReference type="Gene3D" id="2.130.10.10">
    <property type="entry name" value="YVTN repeat-like/Quinoprotein amine dehydrogenase"/>
    <property type="match status" value="1"/>
</dbReference>
<keyword evidence="12" id="KW-0137">Centromere</keyword>
<dbReference type="GO" id="GO:0031080">
    <property type="term" value="C:nuclear pore outer ring"/>
    <property type="evidence" value="ECO:0007669"/>
    <property type="project" value="TreeGrafter"/>
</dbReference>
<feature type="compositionally biased region" description="Low complexity" evidence="18">
    <location>
        <begin position="1"/>
        <end position="18"/>
    </location>
</feature>
<reference evidence="20" key="2">
    <citation type="submission" date="2025-09" db="UniProtKB">
        <authorList>
            <consortium name="Ensembl"/>
        </authorList>
    </citation>
    <scope>IDENTIFICATION</scope>
</reference>
<dbReference type="GO" id="GO:0006606">
    <property type="term" value="P:protein import into nucleus"/>
    <property type="evidence" value="ECO:0007669"/>
    <property type="project" value="TreeGrafter"/>
</dbReference>
<dbReference type="GeneTree" id="ENSGT00390000011529"/>
<keyword evidence="10" id="KW-0906">Nuclear pore complex</keyword>
<dbReference type="Gene3D" id="1.20.58.1380">
    <property type="match status" value="1"/>
</dbReference>
<evidence type="ECO:0000256" key="2">
    <source>
        <dbReference type="ARBA" id="ARBA00004629"/>
    </source>
</evidence>
<dbReference type="InterPro" id="IPR007187">
    <property type="entry name" value="Nucleoporin_Nup133/Nup155_C"/>
</dbReference>
<protein>
    <recommendedName>
        <fullName evidence="15">Nuclear pore complex protein Nup133</fullName>
    </recommendedName>
    <alternativeName>
        <fullName evidence="17">133 kDa nucleoporin</fullName>
    </alternativeName>
    <alternativeName>
        <fullName evidence="16">Nucleoporin Nup133</fullName>
    </alternativeName>
</protein>
<evidence type="ECO:0000259" key="19">
    <source>
        <dbReference type="Pfam" id="PF03177"/>
    </source>
</evidence>
<evidence type="ECO:0000256" key="3">
    <source>
        <dbReference type="ARBA" id="ARBA00005569"/>
    </source>
</evidence>
<dbReference type="GO" id="GO:0000776">
    <property type="term" value="C:kinetochore"/>
    <property type="evidence" value="ECO:0007669"/>
    <property type="project" value="UniProtKB-KW"/>
</dbReference>
<keyword evidence="5" id="KW-0158">Chromosome</keyword>
<comment type="function">
    <text evidence="13">Involved in poly(A)+ RNA transport. Involved in nephrogenesis.</text>
</comment>
<comment type="subcellular location">
    <subcellularLocation>
        <location evidence="2">Chromosome</location>
        <location evidence="2">Centromere</location>
        <location evidence="2">Kinetochore</location>
    </subcellularLocation>
    <subcellularLocation>
        <location evidence="1">Nucleus</location>
        <location evidence="1">Nuclear pore complex</location>
    </subcellularLocation>
</comment>
<evidence type="ECO:0000256" key="7">
    <source>
        <dbReference type="ARBA" id="ARBA00022838"/>
    </source>
</evidence>
<evidence type="ECO:0000256" key="10">
    <source>
        <dbReference type="ARBA" id="ARBA00023132"/>
    </source>
</evidence>
<evidence type="ECO:0000313" key="21">
    <source>
        <dbReference type="Proteomes" id="UP000694391"/>
    </source>
</evidence>
<dbReference type="GO" id="GO:0017056">
    <property type="term" value="F:structural constituent of nuclear pore"/>
    <property type="evidence" value="ECO:0007669"/>
    <property type="project" value="InterPro"/>
</dbReference>
<feature type="region of interest" description="Disordered" evidence="18">
    <location>
        <begin position="1"/>
        <end position="35"/>
    </location>
</feature>
<evidence type="ECO:0000256" key="6">
    <source>
        <dbReference type="ARBA" id="ARBA00022816"/>
    </source>
</evidence>
<keyword evidence="6" id="KW-0509">mRNA transport</keyword>
<evidence type="ECO:0000256" key="16">
    <source>
        <dbReference type="ARBA" id="ARBA00078222"/>
    </source>
</evidence>
<evidence type="ECO:0000256" key="15">
    <source>
        <dbReference type="ARBA" id="ARBA00068592"/>
    </source>
</evidence>
<evidence type="ECO:0000256" key="18">
    <source>
        <dbReference type="SAM" id="MobiDB-lite"/>
    </source>
</evidence>
<reference evidence="20" key="1">
    <citation type="submission" date="2025-08" db="UniProtKB">
        <authorList>
            <consortium name="Ensembl"/>
        </authorList>
    </citation>
    <scope>IDENTIFICATION</scope>
</reference>
<keyword evidence="8" id="KW-0653">Protein transport</keyword>
<dbReference type="FunFam" id="2.130.10.10:FF:000238">
    <property type="entry name" value="Nuclear pore complex protein Nup133"/>
    <property type="match status" value="1"/>
</dbReference>
<organism evidence="20 21">
    <name type="scientific">Canis lupus dingo</name>
    <name type="common">dingo</name>
    <dbReference type="NCBI Taxonomy" id="286419"/>
    <lineage>
        <taxon>Eukaryota</taxon>
        <taxon>Metazoa</taxon>
        <taxon>Chordata</taxon>
        <taxon>Craniata</taxon>
        <taxon>Vertebrata</taxon>
        <taxon>Euteleostomi</taxon>
        <taxon>Mammalia</taxon>
        <taxon>Eutheria</taxon>
        <taxon>Laurasiatheria</taxon>
        <taxon>Carnivora</taxon>
        <taxon>Caniformia</taxon>
        <taxon>Canidae</taxon>
        <taxon>Canis</taxon>
    </lineage>
</organism>
<gene>
    <name evidence="20" type="primary">NUP133</name>
</gene>
<dbReference type="GO" id="GO:0048731">
    <property type="term" value="P:system development"/>
    <property type="evidence" value="ECO:0007669"/>
    <property type="project" value="UniProtKB-ARBA"/>
</dbReference>
<sequence>MFPAVSSPRTPGPGTRRGPLGGVGPGSTPRTASRKGLCLGSAVSSPVVFSPVGRRSSGTPTRILPHHCVTESMNYDVKTFGSSLPVKIMEALTLAEGGYHFPFAFISNSECSLALAVAVMVATREGAIRYWPSLAGEDIYTETFVDLGGDKTYSFLTAVQGGSFILSSLGSQLVRLIPDSLGKIHQHILPQGQGMLSGIGRKVSSLLGILSPSSDLILSSVLWDRERASFYSLTSSNISKWELDDSSEKQAHSWDINRALKENITDAIWGSESNYEAIKEGVNVRYLDLKQNCDGLLILAAAWHPADNPCLIYYSLITVEDNGHQMSDAVTVEVTQYNPPFQSEDLIMCRLMVPNFSNQTAYLYTESAVYVCSTGTGKFSLPREKIVFNTQGDSILGAGSCGGFPILFSRNSGLVSITSREGVSILAEDLEDSLASSVAGPSNEASTKNETIAQEDKTKLLKAAFLQYCRKDLGHAQMMVDELFSSHSDMDSDCELDKAVTQISVDLVDDYPASDPRWAESVPEEAPGFSNTSLIILHQLEDKMKAHSFLMDFIHQVGLFGRLGTFAVRGMPMATRLLLCEHAEKLSAAIVLKNYHSRLSDLVNTAIMIALNKRDCEIPSNLTPADVFFREVSRVDTVCECLLEHEEQVLKDTSLESIEWAEVVINVNSILKDMLQAASHYRQNRNSLYRREEPLEQEPEYVPWTATSGPSGIRTVIERQHGIVLKVVYPQADSNLRNILTEQLVALIDCFLDGYVSQLKSLDRSCDQERYSSLEMEYLQKRSDLLSPLLTLGQYPWAASLAEKYCDFDILVQMCEQTDNQSRLQRYMTQFADQNFSDFLFRWYLEKGKRGKLLSQPISQHEELANFLQAHEHLSWLHEINSQELEKAHATLLGLANMETHYFAKKKTLLGLSKLAALASDFSEDILQEKIEEMAEQERFLLHQETLPEQLLAEKQLSLSAMPVLTAPQLISLYICEENRRANEYDFKKALDLLEYIDEVHNLLFHFLLIAILFFSWSSSDGKDDPIEVSKDSIFVKILQKLLKDGIQLSEYLPEVKDLLQADQLGSLKSNPYFEFVLKANYEYYVLGQM</sequence>
<accession>A0A8C0LU72</accession>
<dbReference type="AlphaFoldDB" id="A0A8C0LU72"/>
<evidence type="ECO:0000256" key="8">
    <source>
        <dbReference type="ARBA" id="ARBA00022927"/>
    </source>
</evidence>
<dbReference type="PANTHER" id="PTHR13405">
    <property type="entry name" value="NUCLEAR PORE COMPLEX PROTEIN NUP133"/>
    <property type="match status" value="1"/>
</dbReference>
<dbReference type="Pfam" id="PF03177">
    <property type="entry name" value="Nucleoporin_C"/>
    <property type="match status" value="1"/>
</dbReference>
<dbReference type="InterPro" id="IPR037624">
    <property type="entry name" value="Nup133-like"/>
</dbReference>
<feature type="domain" description="Nucleoporin Nup133/Nup155-like C-terminal" evidence="19">
    <location>
        <begin position="679"/>
        <end position="1001"/>
    </location>
</feature>
<dbReference type="GO" id="GO:0016973">
    <property type="term" value="P:poly(A)+ mRNA export from nucleus"/>
    <property type="evidence" value="ECO:0007669"/>
    <property type="project" value="TreeGrafter"/>
</dbReference>
<evidence type="ECO:0000256" key="1">
    <source>
        <dbReference type="ARBA" id="ARBA00004567"/>
    </source>
</evidence>
<dbReference type="Gene3D" id="1.25.40.700">
    <property type="match status" value="1"/>
</dbReference>
<dbReference type="SUPFAM" id="SSF117289">
    <property type="entry name" value="Nucleoporin domain"/>
    <property type="match status" value="1"/>
</dbReference>
<evidence type="ECO:0000256" key="12">
    <source>
        <dbReference type="ARBA" id="ARBA00023328"/>
    </source>
</evidence>
<dbReference type="PANTHER" id="PTHR13405:SF11">
    <property type="entry name" value="NUCLEAR PORE COMPLEX PROTEIN NUP133"/>
    <property type="match status" value="1"/>
</dbReference>
<keyword evidence="9" id="KW-0811">Translocation</keyword>
<dbReference type="GO" id="GO:0000972">
    <property type="term" value="P:transcription-dependent tethering of RNA polymerase II gene DNA at nuclear periphery"/>
    <property type="evidence" value="ECO:0007669"/>
    <property type="project" value="TreeGrafter"/>
</dbReference>
<keyword evidence="7" id="KW-0995">Kinetochore</keyword>
<evidence type="ECO:0000256" key="17">
    <source>
        <dbReference type="ARBA" id="ARBA00082497"/>
    </source>
</evidence>
<evidence type="ECO:0000313" key="20">
    <source>
        <dbReference type="Ensembl" id="ENSCAFP00020035186.1"/>
    </source>
</evidence>
<dbReference type="FunFam" id="1.20.58.1380:FF:000001">
    <property type="entry name" value="Nuclear pore complex protein Nup133"/>
    <property type="match status" value="1"/>
</dbReference>
<dbReference type="Ensembl" id="ENSCAFT00020040621.1">
    <property type="protein sequence ID" value="ENSCAFP00020035186.1"/>
    <property type="gene ID" value="ENSCAFG00020027232.1"/>
</dbReference>
<dbReference type="GO" id="GO:0048513">
    <property type="term" value="P:animal organ development"/>
    <property type="evidence" value="ECO:0007669"/>
    <property type="project" value="UniProtKB-ARBA"/>
</dbReference>